<dbReference type="AlphaFoldDB" id="A0AB37UNA0"/>
<feature type="region of interest" description="Disordered" evidence="1">
    <location>
        <begin position="97"/>
        <end position="118"/>
    </location>
</feature>
<dbReference type="RefSeq" id="WP_106166164.1">
    <property type="nucleotide sequence ID" value="NZ_JAVKZF010000002.1"/>
</dbReference>
<organism evidence="2 3">
    <name type="scientific">Chroococcidiopsis cubana SAG 39.79</name>
    <dbReference type="NCBI Taxonomy" id="388085"/>
    <lineage>
        <taxon>Bacteria</taxon>
        <taxon>Bacillati</taxon>
        <taxon>Cyanobacteriota</taxon>
        <taxon>Cyanophyceae</taxon>
        <taxon>Chroococcidiopsidales</taxon>
        <taxon>Chroococcidiopsidaceae</taxon>
        <taxon>Chroococcidiopsis</taxon>
    </lineage>
</organism>
<keyword evidence="3" id="KW-1185">Reference proteome</keyword>
<proteinExistence type="predicted"/>
<evidence type="ECO:0000313" key="3">
    <source>
        <dbReference type="Proteomes" id="UP000282574"/>
    </source>
</evidence>
<sequence>MTTKPEVYTPDELANKLKLSAKVIANHALQLGILVTLDDGEQYVEVADIGKLLKALKKNYAQALKVDGVSEKLQKLADYALEQKALVKAREEARRLREAEEQQQKEQEQLRREEELKQVDPETGLPVRLISLTKAVLDPMNFHCGTYSFLRQLIYAVEANIKMEAPPKELHELYPDKWERDDSPQLGDKRSRNGKLKRQDFRGLHNYSGNKEDVSFSLNDAQKAVFFDYLLSECTSAGLACPASPDLAETLRVIAAVDKWEVPLTVPMLEMLRLEGIRLKEERRARLEAYTLQAQATAL</sequence>
<gene>
    <name evidence="2" type="ORF">DSM107010_19830</name>
</gene>
<evidence type="ECO:0000256" key="1">
    <source>
        <dbReference type="SAM" id="MobiDB-lite"/>
    </source>
</evidence>
<dbReference type="Proteomes" id="UP000282574">
    <property type="component" value="Unassembled WGS sequence"/>
</dbReference>
<evidence type="ECO:0000313" key="2">
    <source>
        <dbReference type="EMBL" id="RUT12853.1"/>
    </source>
</evidence>
<name>A0AB37UNA0_9CYAN</name>
<protein>
    <recommendedName>
        <fullName evidence="4">Translation initiation factor IF-2 N-terminal domain-containing protein</fullName>
    </recommendedName>
</protein>
<dbReference type="EMBL" id="RSCK01000011">
    <property type="protein sequence ID" value="RUT12853.1"/>
    <property type="molecule type" value="Genomic_DNA"/>
</dbReference>
<comment type="caution">
    <text evidence="2">The sequence shown here is derived from an EMBL/GenBank/DDBJ whole genome shotgun (WGS) entry which is preliminary data.</text>
</comment>
<accession>A0AB37UNA0</accession>
<feature type="region of interest" description="Disordered" evidence="1">
    <location>
        <begin position="174"/>
        <end position="195"/>
    </location>
</feature>
<evidence type="ECO:0008006" key="4">
    <source>
        <dbReference type="Google" id="ProtNLM"/>
    </source>
</evidence>
<reference evidence="2 3" key="1">
    <citation type="journal article" date="2019" name="Genome Biol. Evol.">
        <title>Day and night: Metabolic profiles and evolutionary relationships of six axenic non-marine cyanobacteria.</title>
        <authorList>
            <person name="Will S.E."/>
            <person name="Henke P."/>
            <person name="Boedeker C."/>
            <person name="Huang S."/>
            <person name="Brinkmann H."/>
            <person name="Rohde M."/>
            <person name="Jarek M."/>
            <person name="Friedl T."/>
            <person name="Seufert S."/>
            <person name="Schumacher M."/>
            <person name="Overmann J."/>
            <person name="Neumann-Schaal M."/>
            <person name="Petersen J."/>
        </authorList>
    </citation>
    <scope>NUCLEOTIDE SEQUENCE [LARGE SCALE GENOMIC DNA]</scope>
    <source>
        <strain evidence="2 3">SAG 39.79</strain>
    </source>
</reference>